<dbReference type="PANTHER" id="PTHR24020:SF20">
    <property type="entry name" value="PH DOMAIN-CONTAINING PROTEIN"/>
    <property type="match status" value="1"/>
</dbReference>
<sequence length="1194" mass="127029">MSWCDHCRCQAGGPQELCTGFYCRFRAGETSSTEGTFHRNSSVLGSITVAMLRVLLLCVSLMAGCCAAQTACSGDQVADIFFLLDESGSVTAENFKLVLTAVKDIASSFPIGPSKVKIGVATFSTYVGTVIPLKAHDNQQDLLDAIDKIQYRGGYTYTNLALQLARTSGFADVSGGRDSAPDYLIVITDGKSTDASKTQTEAAALRQTNITVLAVGVGSGVDIQELNTIASSPSLVFNVSNFQALSNITDQLVTDVCPTPVQSSWSNWGNWAPCSKTCGGGVQYRYRTCTGGEKTCQGSSRERRPCSENPCSTACSGDQVADIFFLLDESGSVSDENFKLVLTAVKDIASSFPIGPSKVRIGVATFSTNLGTVIPLKAHDNQQDLLDAIDKIQYRGGYTYTNLALQLARTSGFTDVSGGRDSAPDYLIVITDGKSTDASKTQTEAAALRQTNITVLAVGVGSGVDIQELNTIASSPSLVFNVSNFQALSNITDQVVTDVCPTPVQSSWSNWGNWAPCSKTCGGGVQYRYRTCTGGEKTCQGSSRERRPCSENPCSTACSGDQVADIFFLLDESGSVSDENFKLVLTAVKDIASSFPIGPSKVRIGVATFSTNLGTVIPLKAHDNQQDLLDAIDKIQYRGGYTYTNLALRLARTSGFTDVSGGRDSAPDYLIVITDGKSTDASKTQTEAAALRQTNITVLAVGVGSGVDIQELNTIASSPSLVFNVSNFQALSNITDQLVTDVCPTPVQSSWSNWGNWAPCSKTCGGGVQYRYRTCTGGEKTCQACSGDQVADIFFLLDESGSVTAENFKLVLTAVKDIASSFPIGPSKVKIGVATFSTYVGTVIPLKAHDNQQDLLDAIDKIQYRGGYTYTNLALQLARTSGFTDVSGGRDSAPDYLIVITDGKSTDASKTQTEAAALRQTNITVLAVGVGSGVDIQELNTIASSPSLVFNVSNFQALSNITDQLVTDVCPSPINDSRACKEKPCKSVVPDSTTCQLRENIASGDIRSVTISCKANNVYPEAGCKFYRKTNGGKRVAIKARPSYTHKLIQSSSGSSYRTECSVREEVSDLGEGTHTFHVFVYPNVTGGESLVNATMLDKNVTLSFPRATHNCPPTLVQDYLCGKPTACNCTLISEGRPKGYPLWFHEGTTPIFGPLVVSYDISRPNIAHTCEGTSGLGRILGSTLKITTDTTCG</sequence>
<dbReference type="SUPFAM" id="SSF53300">
    <property type="entry name" value="vWA-like"/>
    <property type="match status" value="4"/>
</dbReference>
<keyword evidence="3" id="KW-0732">Signal</keyword>
<reference evidence="8" key="1">
    <citation type="journal article" date="2023" name="G3 (Bethesda)">
        <title>A reference genome for the long-term kleptoplast-retaining sea slug Elysia crispata morphotype clarki.</title>
        <authorList>
            <person name="Eastman K.E."/>
            <person name="Pendleton A.L."/>
            <person name="Shaikh M.A."/>
            <person name="Suttiyut T."/>
            <person name="Ogas R."/>
            <person name="Tomko P."/>
            <person name="Gavelis G."/>
            <person name="Widhalm J.R."/>
            <person name="Wisecaver J.H."/>
        </authorList>
    </citation>
    <scope>NUCLEOTIDE SEQUENCE</scope>
    <source>
        <strain evidence="8">ECLA1</strain>
    </source>
</reference>
<evidence type="ECO:0000256" key="6">
    <source>
        <dbReference type="ARBA" id="ARBA00023180"/>
    </source>
</evidence>
<name>A0AAE1D7E8_9GAST</name>
<feature type="domain" description="VWFA" evidence="7">
    <location>
        <begin position="322"/>
        <end position="495"/>
    </location>
</feature>
<dbReference type="InterPro" id="IPR002035">
    <property type="entry name" value="VWF_A"/>
</dbReference>
<dbReference type="FunFam" id="2.20.100.10:FF:000001">
    <property type="entry name" value="semaphorin-5A isoform X1"/>
    <property type="match status" value="2"/>
</dbReference>
<evidence type="ECO:0000256" key="1">
    <source>
        <dbReference type="ARBA" id="ARBA00004613"/>
    </source>
</evidence>
<accession>A0AAE1D7E8</accession>
<feature type="domain" description="VWFA" evidence="7">
    <location>
        <begin position="79"/>
        <end position="252"/>
    </location>
</feature>
<dbReference type="PROSITE" id="PS50234">
    <property type="entry name" value="VWFA"/>
    <property type="match status" value="4"/>
</dbReference>
<gene>
    <name evidence="8" type="ORF">RRG08_036954</name>
</gene>
<dbReference type="PANTHER" id="PTHR24020">
    <property type="entry name" value="COLLAGEN ALPHA"/>
    <property type="match status" value="1"/>
</dbReference>
<evidence type="ECO:0000256" key="5">
    <source>
        <dbReference type="ARBA" id="ARBA00023157"/>
    </source>
</evidence>
<dbReference type="Proteomes" id="UP001283361">
    <property type="component" value="Unassembled WGS sequence"/>
</dbReference>
<dbReference type="InterPro" id="IPR050525">
    <property type="entry name" value="ECM_Assembly_Org"/>
</dbReference>
<dbReference type="InterPro" id="IPR036465">
    <property type="entry name" value="vWFA_dom_sf"/>
</dbReference>
<evidence type="ECO:0000259" key="7">
    <source>
        <dbReference type="PROSITE" id="PS50234"/>
    </source>
</evidence>
<dbReference type="Pfam" id="PF00090">
    <property type="entry name" value="TSP_1"/>
    <property type="match status" value="3"/>
</dbReference>
<dbReference type="InterPro" id="IPR036383">
    <property type="entry name" value="TSP1_rpt_sf"/>
</dbReference>
<dbReference type="GO" id="GO:0005576">
    <property type="term" value="C:extracellular region"/>
    <property type="evidence" value="ECO:0007669"/>
    <property type="project" value="UniProtKB-SubCell"/>
</dbReference>
<dbReference type="CDD" id="cd01450">
    <property type="entry name" value="vWFA_subfamily_ECM"/>
    <property type="match status" value="1"/>
</dbReference>
<keyword evidence="9" id="KW-1185">Reference proteome</keyword>
<feature type="domain" description="VWFA" evidence="7">
    <location>
        <begin position="792"/>
        <end position="965"/>
    </location>
</feature>
<proteinExistence type="predicted"/>
<dbReference type="AlphaFoldDB" id="A0AAE1D7E8"/>
<evidence type="ECO:0000313" key="9">
    <source>
        <dbReference type="Proteomes" id="UP001283361"/>
    </source>
</evidence>
<protein>
    <recommendedName>
        <fullName evidence="7">VWFA domain-containing protein</fullName>
    </recommendedName>
</protein>
<evidence type="ECO:0000256" key="3">
    <source>
        <dbReference type="ARBA" id="ARBA00022729"/>
    </source>
</evidence>
<dbReference type="PROSITE" id="PS50092">
    <property type="entry name" value="TSP1"/>
    <property type="match status" value="3"/>
</dbReference>
<dbReference type="EMBL" id="JAWDGP010005162">
    <property type="protein sequence ID" value="KAK3759163.1"/>
    <property type="molecule type" value="Genomic_DNA"/>
</dbReference>
<comment type="caution">
    <text evidence="8">The sequence shown here is derived from an EMBL/GenBank/DDBJ whole genome shotgun (WGS) entry which is preliminary data.</text>
</comment>
<feature type="domain" description="VWFA" evidence="7">
    <location>
        <begin position="565"/>
        <end position="738"/>
    </location>
</feature>
<evidence type="ECO:0000256" key="4">
    <source>
        <dbReference type="ARBA" id="ARBA00022737"/>
    </source>
</evidence>
<evidence type="ECO:0000256" key="2">
    <source>
        <dbReference type="ARBA" id="ARBA00022525"/>
    </source>
</evidence>
<dbReference type="FunFam" id="3.40.50.410:FF:000004">
    <property type="entry name" value="collagen alpha-6(VI) chain"/>
    <property type="match status" value="4"/>
</dbReference>
<dbReference type="Pfam" id="PF00092">
    <property type="entry name" value="VWA"/>
    <property type="match status" value="4"/>
</dbReference>
<keyword evidence="6" id="KW-0325">Glycoprotein</keyword>
<dbReference type="Gene3D" id="3.40.50.410">
    <property type="entry name" value="von Willebrand factor, type A domain"/>
    <property type="match status" value="4"/>
</dbReference>
<dbReference type="InterPro" id="IPR000884">
    <property type="entry name" value="TSP1_rpt"/>
</dbReference>
<keyword evidence="2" id="KW-0964">Secreted</keyword>
<dbReference type="Gene3D" id="2.20.100.10">
    <property type="entry name" value="Thrombospondin type-1 (TSP1) repeat"/>
    <property type="match status" value="3"/>
</dbReference>
<keyword evidence="4" id="KW-0677">Repeat</keyword>
<organism evidence="8 9">
    <name type="scientific">Elysia crispata</name>
    <name type="common">lettuce slug</name>
    <dbReference type="NCBI Taxonomy" id="231223"/>
    <lineage>
        <taxon>Eukaryota</taxon>
        <taxon>Metazoa</taxon>
        <taxon>Spiralia</taxon>
        <taxon>Lophotrochozoa</taxon>
        <taxon>Mollusca</taxon>
        <taxon>Gastropoda</taxon>
        <taxon>Heterobranchia</taxon>
        <taxon>Euthyneura</taxon>
        <taxon>Panpulmonata</taxon>
        <taxon>Sacoglossa</taxon>
        <taxon>Placobranchoidea</taxon>
        <taxon>Plakobranchidae</taxon>
        <taxon>Elysia</taxon>
    </lineage>
</organism>
<comment type="subcellular location">
    <subcellularLocation>
        <location evidence="1">Secreted</location>
    </subcellularLocation>
</comment>
<dbReference type="SUPFAM" id="SSF82895">
    <property type="entry name" value="TSP-1 type 1 repeat"/>
    <property type="match status" value="2"/>
</dbReference>
<keyword evidence="5" id="KW-1015">Disulfide bond</keyword>
<evidence type="ECO:0000313" key="8">
    <source>
        <dbReference type="EMBL" id="KAK3759163.1"/>
    </source>
</evidence>
<dbReference type="SMART" id="SM00209">
    <property type="entry name" value="TSP1"/>
    <property type="match status" value="3"/>
</dbReference>
<dbReference type="SMART" id="SM00327">
    <property type="entry name" value="VWA"/>
    <property type="match status" value="4"/>
</dbReference>
<dbReference type="CDD" id="cd01472">
    <property type="entry name" value="vWA_collagen"/>
    <property type="match status" value="3"/>
</dbReference>